<dbReference type="STRING" id="1365824.V5ESL8"/>
<keyword evidence="1" id="KW-0732">Signal</keyword>
<evidence type="ECO:0000313" key="2">
    <source>
        <dbReference type="EMBL" id="EST04924.1"/>
    </source>
</evidence>
<evidence type="ECO:0008006" key="4">
    <source>
        <dbReference type="Google" id="ProtNLM"/>
    </source>
</evidence>
<reference evidence="3" key="1">
    <citation type="journal article" date="2013" name="Genome Announc.">
        <title>Draft genome sequence of Pseudozyma brasiliensis sp. nov. strain GHG001, a high producer of endo-1,4-xylanase isolated from an insect pest of sugarcane.</title>
        <authorList>
            <person name="Oliveira J.V.D.C."/>
            <person name="dos Santos R.A.C."/>
            <person name="Borges T.A."/>
            <person name="Riano-Pachon D.M."/>
            <person name="Goldman G.H."/>
        </authorList>
    </citation>
    <scope>NUCLEOTIDE SEQUENCE [LARGE SCALE GENOMIC DNA]</scope>
    <source>
        <strain evidence="3">GHG001</strain>
    </source>
</reference>
<evidence type="ECO:0000256" key="1">
    <source>
        <dbReference type="SAM" id="SignalP"/>
    </source>
</evidence>
<dbReference type="PANTHER" id="PTHR34213">
    <property type="entry name" value="NUCLEAR TRANSPORT FACTOR 2 (NTF2) FAMILY PROTEIN"/>
    <property type="match status" value="1"/>
</dbReference>
<protein>
    <recommendedName>
        <fullName evidence="4">SnoaL-like domain-containing protein</fullName>
    </recommendedName>
</protein>
<feature type="signal peptide" evidence="1">
    <location>
        <begin position="1"/>
        <end position="21"/>
    </location>
</feature>
<dbReference type="EMBL" id="KI545893">
    <property type="protein sequence ID" value="EST04924.1"/>
    <property type="molecule type" value="Genomic_DNA"/>
</dbReference>
<sequence length="248" mass="27076">MRLSPIPLLAALSLTASSTTAAFPPTVGLSTLYATSSALILSSSPLVSASSPPIHASQRTFRLGHPAASYTTMSTPSLPSQTVAFPGFESTPRIEPSSSTAQLIRDALDLFGARPSPDIFTRWSPTAVFADPICHAEGAKQYLAQWYGMPAAFTQSETLAWKLIKEEERRIEWVQKQKYKVKGLGMVKEMVSTVVVERGEDGKVTRFEDRWNHKPMGSSLGWPFRRLNAVTMPLIIGVPKETQGAVKL</sequence>
<evidence type="ECO:0000313" key="3">
    <source>
        <dbReference type="Proteomes" id="UP000019377"/>
    </source>
</evidence>
<name>V5ESL8_KALBG</name>
<dbReference type="RefSeq" id="XP_016289913.1">
    <property type="nucleotide sequence ID" value="XM_016439139.1"/>
</dbReference>
<organism evidence="2 3">
    <name type="scientific">Kalmanozyma brasiliensis (strain GHG001)</name>
    <name type="common">Yeast</name>
    <name type="synonym">Pseudozyma brasiliensis</name>
    <dbReference type="NCBI Taxonomy" id="1365824"/>
    <lineage>
        <taxon>Eukaryota</taxon>
        <taxon>Fungi</taxon>
        <taxon>Dikarya</taxon>
        <taxon>Basidiomycota</taxon>
        <taxon>Ustilaginomycotina</taxon>
        <taxon>Ustilaginomycetes</taxon>
        <taxon>Ustilaginales</taxon>
        <taxon>Ustilaginaceae</taxon>
        <taxon>Kalmanozyma</taxon>
    </lineage>
</organism>
<dbReference type="PANTHER" id="PTHR34213:SF2">
    <property type="entry name" value="NUCLEAR TRANSPORT FACTOR 2 (NTF2) FAMILY PROTEIN"/>
    <property type="match status" value="1"/>
</dbReference>
<dbReference type="AlphaFoldDB" id="V5ESL8"/>
<accession>V5ESL8</accession>
<dbReference type="HOGENOM" id="CLU_092849_0_0_1"/>
<dbReference type="GeneID" id="27421848"/>
<keyword evidence="3" id="KW-1185">Reference proteome</keyword>
<dbReference type="eggNOG" id="ENOG502S8KX">
    <property type="taxonomic scope" value="Eukaryota"/>
</dbReference>
<dbReference type="InterPro" id="IPR032710">
    <property type="entry name" value="NTF2-like_dom_sf"/>
</dbReference>
<dbReference type="Proteomes" id="UP000019377">
    <property type="component" value="Unassembled WGS sequence"/>
</dbReference>
<dbReference type="OrthoDB" id="2400485at2759"/>
<gene>
    <name evidence="2" type="ORF">PSEUBRA_SCAF7g04467</name>
</gene>
<dbReference type="OMA" id="ADPICHA"/>
<dbReference type="SUPFAM" id="SSF54427">
    <property type="entry name" value="NTF2-like"/>
    <property type="match status" value="1"/>
</dbReference>
<feature type="chain" id="PRO_5004734922" description="SnoaL-like domain-containing protein" evidence="1">
    <location>
        <begin position="22"/>
        <end position="248"/>
    </location>
</feature>
<proteinExistence type="predicted"/>